<dbReference type="KEGG" id="gtt:GUITHDRAFT_40435"/>
<feature type="repeat" description="RCC1" evidence="2">
    <location>
        <begin position="25"/>
        <end position="78"/>
    </location>
</feature>
<reference evidence="4 6" key="1">
    <citation type="journal article" date="2012" name="Nature">
        <title>Algal genomes reveal evolutionary mosaicism and the fate of nucleomorphs.</title>
        <authorList>
            <consortium name="DOE Joint Genome Institute"/>
            <person name="Curtis B.A."/>
            <person name="Tanifuji G."/>
            <person name="Burki F."/>
            <person name="Gruber A."/>
            <person name="Irimia M."/>
            <person name="Maruyama S."/>
            <person name="Arias M.C."/>
            <person name="Ball S.G."/>
            <person name="Gile G.H."/>
            <person name="Hirakawa Y."/>
            <person name="Hopkins J.F."/>
            <person name="Kuo A."/>
            <person name="Rensing S.A."/>
            <person name="Schmutz J."/>
            <person name="Symeonidi A."/>
            <person name="Elias M."/>
            <person name="Eveleigh R.J."/>
            <person name="Herman E.K."/>
            <person name="Klute M.J."/>
            <person name="Nakayama T."/>
            <person name="Obornik M."/>
            <person name="Reyes-Prieto A."/>
            <person name="Armbrust E.V."/>
            <person name="Aves S.J."/>
            <person name="Beiko R.G."/>
            <person name="Coutinho P."/>
            <person name="Dacks J.B."/>
            <person name="Durnford D.G."/>
            <person name="Fast N.M."/>
            <person name="Green B.R."/>
            <person name="Grisdale C.J."/>
            <person name="Hempel F."/>
            <person name="Henrissat B."/>
            <person name="Hoppner M.P."/>
            <person name="Ishida K."/>
            <person name="Kim E."/>
            <person name="Koreny L."/>
            <person name="Kroth P.G."/>
            <person name="Liu Y."/>
            <person name="Malik S.B."/>
            <person name="Maier U.G."/>
            <person name="McRose D."/>
            <person name="Mock T."/>
            <person name="Neilson J.A."/>
            <person name="Onodera N.T."/>
            <person name="Poole A.M."/>
            <person name="Pritham E.J."/>
            <person name="Richards T.A."/>
            <person name="Rocap G."/>
            <person name="Roy S.W."/>
            <person name="Sarai C."/>
            <person name="Schaack S."/>
            <person name="Shirato S."/>
            <person name="Slamovits C.H."/>
            <person name="Spencer D.F."/>
            <person name="Suzuki S."/>
            <person name="Worden A.Z."/>
            <person name="Zauner S."/>
            <person name="Barry K."/>
            <person name="Bell C."/>
            <person name="Bharti A.K."/>
            <person name="Crow J.A."/>
            <person name="Grimwood J."/>
            <person name="Kramer R."/>
            <person name="Lindquist E."/>
            <person name="Lucas S."/>
            <person name="Salamov A."/>
            <person name="McFadden G.I."/>
            <person name="Lane C.E."/>
            <person name="Keeling P.J."/>
            <person name="Gray M.W."/>
            <person name="Grigoriev I.V."/>
            <person name="Archibald J.M."/>
        </authorList>
    </citation>
    <scope>NUCLEOTIDE SEQUENCE</scope>
    <source>
        <strain evidence="4 6">CCMP2712</strain>
    </source>
</reference>
<evidence type="ECO:0000256" key="1">
    <source>
        <dbReference type="ARBA" id="ARBA00022737"/>
    </source>
</evidence>
<dbReference type="EMBL" id="JH992993">
    <property type="protein sequence ID" value="EKX46775.1"/>
    <property type="molecule type" value="Genomic_DNA"/>
</dbReference>
<dbReference type="RefSeq" id="XP_005833755.1">
    <property type="nucleotide sequence ID" value="XM_005833698.1"/>
</dbReference>
<name>L1JFC3_GUITC</name>
<sequence>SLLAGHHVVQVAAGGDHTLFLTDAGRVLACGRNDCYQLGDGYEGREAGPEPQQVSTLRWKRVVEMACGDAHNLVRCLDGSVYSWGLGSSGRLGLGNFKSVPQPCKVSGLGEERCVSVAAGYYHSFAVMEGGKLFAWGNGTCGQLGTGKFESCCEPVQVEEPGNGQRWRAVRGGEYHSLGMTDVGSLWSWGLNNDGQLGHGDEERCGRPKGISELVGTKISCFSCGPNFNVAISNGSQVFSWGNNRYGQLGHGDKVEQIEETLRSGSHGPLVLSVSCGGRHVLGLDRKGRIWAWGCNESGCLGIGDNIPRLAP</sequence>
<dbReference type="Pfam" id="PF25390">
    <property type="entry name" value="WD40_RLD"/>
    <property type="match status" value="1"/>
</dbReference>
<dbReference type="InterPro" id="IPR000408">
    <property type="entry name" value="Reg_chr_condens"/>
</dbReference>
<dbReference type="SUPFAM" id="SSF50985">
    <property type="entry name" value="RCC1/BLIP-II"/>
    <property type="match status" value="2"/>
</dbReference>
<dbReference type="PANTHER" id="PTHR22872">
    <property type="entry name" value="BTK-BINDING PROTEIN-RELATED"/>
    <property type="match status" value="1"/>
</dbReference>
<feature type="repeat" description="RCC1" evidence="2">
    <location>
        <begin position="184"/>
        <end position="235"/>
    </location>
</feature>
<keyword evidence="6" id="KW-1185">Reference proteome</keyword>
<protein>
    <recommendedName>
        <fullName evidence="3">RCC1-like domain-containing protein</fullName>
    </recommendedName>
</protein>
<dbReference type="HOGENOM" id="CLU_033951_0_0_1"/>
<evidence type="ECO:0000256" key="2">
    <source>
        <dbReference type="PROSITE-ProRule" id="PRU00235"/>
    </source>
</evidence>
<dbReference type="Pfam" id="PF13540">
    <property type="entry name" value="RCC1_2"/>
    <property type="match status" value="1"/>
</dbReference>
<dbReference type="InterPro" id="IPR051625">
    <property type="entry name" value="Signaling_Regulatory_Domain"/>
</dbReference>
<dbReference type="AlphaFoldDB" id="L1JFC3"/>
<feature type="domain" description="RCC1-like" evidence="3">
    <location>
        <begin position="6"/>
        <end position="257"/>
    </location>
</feature>
<dbReference type="InterPro" id="IPR058923">
    <property type="entry name" value="RCC1-like_dom"/>
</dbReference>
<dbReference type="STRING" id="905079.L1JFC3"/>
<dbReference type="PROSITE" id="PS50012">
    <property type="entry name" value="RCC1_3"/>
    <property type="match status" value="6"/>
</dbReference>
<feature type="non-terminal residue" evidence="4">
    <location>
        <position position="1"/>
    </location>
</feature>
<dbReference type="PRINTS" id="PR00633">
    <property type="entry name" value="RCCNDNSATION"/>
</dbReference>
<organism evidence="4">
    <name type="scientific">Guillardia theta (strain CCMP2712)</name>
    <name type="common">Cryptophyte</name>
    <dbReference type="NCBI Taxonomy" id="905079"/>
    <lineage>
        <taxon>Eukaryota</taxon>
        <taxon>Cryptophyceae</taxon>
        <taxon>Pyrenomonadales</taxon>
        <taxon>Geminigeraceae</taxon>
        <taxon>Guillardia</taxon>
    </lineage>
</organism>
<dbReference type="Gene3D" id="2.130.10.30">
    <property type="entry name" value="Regulator of chromosome condensation 1/beta-lactamase-inhibitor protein II"/>
    <property type="match status" value="2"/>
</dbReference>
<keyword evidence="1" id="KW-0677">Repeat</keyword>
<dbReference type="PaxDb" id="55529-EKX46775"/>
<dbReference type="EnsemblProtists" id="EKX46775">
    <property type="protein sequence ID" value="EKX46775"/>
    <property type="gene ID" value="GUITHDRAFT_40435"/>
</dbReference>
<evidence type="ECO:0000313" key="4">
    <source>
        <dbReference type="EMBL" id="EKX46775.1"/>
    </source>
</evidence>
<dbReference type="OrthoDB" id="10256179at2759"/>
<evidence type="ECO:0000313" key="5">
    <source>
        <dbReference type="EnsemblProtists" id="EKX46775"/>
    </source>
</evidence>
<feature type="repeat" description="RCC1" evidence="2">
    <location>
        <begin position="236"/>
        <end position="287"/>
    </location>
</feature>
<feature type="repeat" description="RCC1" evidence="2">
    <location>
        <begin position="288"/>
        <end position="312"/>
    </location>
</feature>
<dbReference type="InterPro" id="IPR009091">
    <property type="entry name" value="RCC1/BLIP-II"/>
</dbReference>
<reference evidence="6" key="2">
    <citation type="submission" date="2012-11" db="EMBL/GenBank/DDBJ databases">
        <authorList>
            <person name="Kuo A."/>
            <person name="Curtis B.A."/>
            <person name="Tanifuji G."/>
            <person name="Burki F."/>
            <person name="Gruber A."/>
            <person name="Irimia M."/>
            <person name="Maruyama S."/>
            <person name="Arias M.C."/>
            <person name="Ball S.G."/>
            <person name="Gile G.H."/>
            <person name="Hirakawa Y."/>
            <person name="Hopkins J.F."/>
            <person name="Rensing S.A."/>
            <person name="Schmutz J."/>
            <person name="Symeonidi A."/>
            <person name="Elias M."/>
            <person name="Eveleigh R.J."/>
            <person name="Herman E.K."/>
            <person name="Klute M.J."/>
            <person name="Nakayama T."/>
            <person name="Obornik M."/>
            <person name="Reyes-Prieto A."/>
            <person name="Armbrust E.V."/>
            <person name="Aves S.J."/>
            <person name="Beiko R.G."/>
            <person name="Coutinho P."/>
            <person name="Dacks J.B."/>
            <person name="Durnford D.G."/>
            <person name="Fast N.M."/>
            <person name="Green B.R."/>
            <person name="Grisdale C."/>
            <person name="Hempe F."/>
            <person name="Henrissat B."/>
            <person name="Hoppner M.P."/>
            <person name="Ishida K.-I."/>
            <person name="Kim E."/>
            <person name="Koreny L."/>
            <person name="Kroth P.G."/>
            <person name="Liu Y."/>
            <person name="Malik S.-B."/>
            <person name="Maier U.G."/>
            <person name="McRose D."/>
            <person name="Mock T."/>
            <person name="Neilson J.A."/>
            <person name="Onodera N.T."/>
            <person name="Poole A.M."/>
            <person name="Pritham E.J."/>
            <person name="Richards T.A."/>
            <person name="Rocap G."/>
            <person name="Roy S.W."/>
            <person name="Sarai C."/>
            <person name="Schaack S."/>
            <person name="Shirato S."/>
            <person name="Slamovits C.H."/>
            <person name="Spencer D.F."/>
            <person name="Suzuki S."/>
            <person name="Worden A.Z."/>
            <person name="Zauner S."/>
            <person name="Barry K."/>
            <person name="Bell C."/>
            <person name="Bharti A.K."/>
            <person name="Crow J.A."/>
            <person name="Grimwood J."/>
            <person name="Kramer R."/>
            <person name="Lindquist E."/>
            <person name="Lucas S."/>
            <person name="Salamov A."/>
            <person name="McFadden G.I."/>
            <person name="Lane C.E."/>
            <person name="Keeling P.J."/>
            <person name="Gray M.W."/>
            <person name="Grigoriev I.V."/>
            <person name="Archibald J.M."/>
        </authorList>
    </citation>
    <scope>NUCLEOTIDE SEQUENCE</scope>
    <source>
        <strain evidence="6">CCMP2712</strain>
    </source>
</reference>
<feature type="non-terminal residue" evidence="4">
    <location>
        <position position="312"/>
    </location>
</feature>
<dbReference type="GeneID" id="17303363"/>
<dbReference type="eggNOG" id="KOG1426">
    <property type="taxonomic scope" value="Eukaryota"/>
</dbReference>
<reference evidence="5" key="3">
    <citation type="submission" date="2016-03" db="UniProtKB">
        <authorList>
            <consortium name="EnsemblProtists"/>
        </authorList>
    </citation>
    <scope>IDENTIFICATION</scope>
</reference>
<feature type="repeat" description="RCC1" evidence="2">
    <location>
        <begin position="79"/>
        <end position="130"/>
    </location>
</feature>
<evidence type="ECO:0000313" key="6">
    <source>
        <dbReference type="Proteomes" id="UP000011087"/>
    </source>
</evidence>
<feature type="repeat" description="RCC1" evidence="2">
    <location>
        <begin position="131"/>
        <end position="183"/>
    </location>
</feature>
<dbReference type="OMA" id="TIADIQC"/>
<dbReference type="PROSITE" id="PS00626">
    <property type="entry name" value="RCC1_2"/>
    <property type="match status" value="2"/>
</dbReference>
<proteinExistence type="predicted"/>
<evidence type="ECO:0000259" key="3">
    <source>
        <dbReference type="Pfam" id="PF25390"/>
    </source>
</evidence>
<gene>
    <name evidence="4" type="ORF">GUITHDRAFT_40435</name>
</gene>
<dbReference type="Proteomes" id="UP000011087">
    <property type="component" value="Unassembled WGS sequence"/>
</dbReference>
<accession>L1JFC3</accession>